<dbReference type="SMART" id="SM00082">
    <property type="entry name" value="LRRCT"/>
    <property type="match status" value="1"/>
</dbReference>
<comment type="caution">
    <text evidence="14">The sequence shown here is derived from an EMBL/GenBank/DDBJ whole genome shotgun (WGS) entry which is preliminary data.</text>
</comment>
<gene>
    <name evidence="14" type="primary">Tl</name>
    <name evidence="14" type="ORF">CDAR_558251</name>
</gene>
<dbReference type="InterPro" id="IPR035897">
    <property type="entry name" value="Toll_tir_struct_dom_sf"/>
</dbReference>
<feature type="domain" description="TIR" evidence="13">
    <location>
        <begin position="834"/>
        <end position="969"/>
    </location>
</feature>
<evidence type="ECO:0000256" key="7">
    <source>
        <dbReference type="ARBA" id="ARBA00022989"/>
    </source>
</evidence>
<dbReference type="PROSITE" id="PS50104">
    <property type="entry name" value="TIR"/>
    <property type="match status" value="1"/>
</dbReference>
<dbReference type="InterPro" id="IPR003591">
    <property type="entry name" value="Leu-rich_rpt_typical-subtyp"/>
</dbReference>
<dbReference type="PANTHER" id="PTHR24365">
    <property type="entry name" value="TOLL-LIKE RECEPTOR"/>
    <property type="match status" value="1"/>
</dbReference>
<proteinExistence type="inferred from homology"/>
<evidence type="ECO:0000256" key="10">
    <source>
        <dbReference type="ARBA" id="ARBA00023180"/>
    </source>
</evidence>
<keyword evidence="3" id="KW-0433">Leucine-rich repeat</keyword>
<evidence type="ECO:0000256" key="4">
    <source>
        <dbReference type="ARBA" id="ARBA00022692"/>
    </source>
</evidence>
<evidence type="ECO:0000313" key="14">
    <source>
        <dbReference type="EMBL" id="GIY16788.1"/>
    </source>
</evidence>
<dbReference type="Pfam" id="PF01582">
    <property type="entry name" value="TIR"/>
    <property type="match status" value="1"/>
</dbReference>
<dbReference type="InterPro" id="IPR032675">
    <property type="entry name" value="LRR_dom_sf"/>
</dbReference>
<reference evidence="14 15" key="1">
    <citation type="submission" date="2021-06" db="EMBL/GenBank/DDBJ databases">
        <title>Caerostris darwini draft genome.</title>
        <authorList>
            <person name="Kono N."/>
            <person name="Arakawa K."/>
        </authorList>
    </citation>
    <scope>NUCLEOTIDE SEQUENCE [LARGE SCALE GENOMIC DNA]</scope>
</reference>
<dbReference type="Proteomes" id="UP001054837">
    <property type="component" value="Unassembled WGS sequence"/>
</dbReference>
<name>A0AAV4R9K9_9ARAC</name>
<feature type="chain" id="PRO_5043484093" evidence="12">
    <location>
        <begin position="20"/>
        <end position="1001"/>
    </location>
</feature>
<feature type="transmembrane region" description="Helical" evidence="11">
    <location>
        <begin position="783"/>
        <end position="803"/>
    </location>
</feature>
<evidence type="ECO:0000256" key="1">
    <source>
        <dbReference type="ARBA" id="ARBA00004479"/>
    </source>
</evidence>
<keyword evidence="4 11" id="KW-0812">Transmembrane</keyword>
<evidence type="ECO:0000256" key="11">
    <source>
        <dbReference type="SAM" id="Phobius"/>
    </source>
</evidence>
<dbReference type="PRINTS" id="PR01537">
    <property type="entry name" value="INTRLKN1R1F"/>
</dbReference>
<dbReference type="SMART" id="SM00369">
    <property type="entry name" value="LRR_TYP"/>
    <property type="match status" value="9"/>
</dbReference>
<keyword evidence="10" id="KW-0325">Glycoprotein</keyword>
<dbReference type="InterPro" id="IPR000483">
    <property type="entry name" value="Cys-rich_flank_reg_C"/>
</dbReference>
<evidence type="ECO:0000256" key="2">
    <source>
        <dbReference type="ARBA" id="ARBA00009634"/>
    </source>
</evidence>
<dbReference type="PANTHER" id="PTHR24365:SF541">
    <property type="entry name" value="PROTEIN TOLL-RELATED"/>
    <property type="match status" value="1"/>
</dbReference>
<feature type="signal peptide" evidence="12">
    <location>
        <begin position="1"/>
        <end position="19"/>
    </location>
</feature>
<evidence type="ECO:0000256" key="12">
    <source>
        <dbReference type="SAM" id="SignalP"/>
    </source>
</evidence>
<dbReference type="SMART" id="SM00013">
    <property type="entry name" value="LRRNT"/>
    <property type="match status" value="1"/>
</dbReference>
<dbReference type="SMART" id="SM00364">
    <property type="entry name" value="LRR_BAC"/>
    <property type="match status" value="4"/>
</dbReference>
<evidence type="ECO:0000313" key="15">
    <source>
        <dbReference type="Proteomes" id="UP001054837"/>
    </source>
</evidence>
<dbReference type="AlphaFoldDB" id="A0AAV4R9K9"/>
<evidence type="ECO:0000256" key="3">
    <source>
        <dbReference type="ARBA" id="ARBA00022614"/>
    </source>
</evidence>
<protein>
    <submittedName>
        <fullName evidence="14">Protein toll</fullName>
    </submittedName>
</protein>
<dbReference type="InterPro" id="IPR001611">
    <property type="entry name" value="Leu-rich_rpt"/>
</dbReference>
<dbReference type="GO" id="GO:0007165">
    <property type="term" value="P:signal transduction"/>
    <property type="evidence" value="ECO:0007669"/>
    <property type="project" value="InterPro"/>
</dbReference>
<dbReference type="Pfam" id="PF13855">
    <property type="entry name" value="LRR_8"/>
    <property type="match status" value="3"/>
</dbReference>
<dbReference type="SMART" id="SM00255">
    <property type="entry name" value="TIR"/>
    <property type="match status" value="1"/>
</dbReference>
<dbReference type="Gene3D" id="3.80.10.10">
    <property type="entry name" value="Ribonuclease Inhibitor"/>
    <property type="match status" value="3"/>
</dbReference>
<keyword evidence="15" id="KW-1185">Reference proteome</keyword>
<dbReference type="GO" id="GO:0005886">
    <property type="term" value="C:plasma membrane"/>
    <property type="evidence" value="ECO:0007669"/>
    <property type="project" value="TreeGrafter"/>
</dbReference>
<keyword evidence="7 11" id="KW-1133">Transmembrane helix</keyword>
<dbReference type="Gene3D" id="3.40.50.10140">
    <property type="entry name" value="Toll/interleukin-1 receptor homology (TIR) domain"/>
    <property type="match status" value="1"/>
</dbReference>
<keyword evidence="6" id="KW-0677">Repeat</keyword>
<evidence type="ECO:0000256" key="8">
    <source>
        <dbReference type="ARBA" id="ARBA00023136"/>
    </source>
</evidence>
<organism evidence="14 15">
    <name type="scientific">Caerostris darwini</name>
    <dbReference type="NCBI Taxonomy" id="1538125"/>
    <lineage>
        <taxon>Eukaryota</taxon>
        <taxon>Metazoa</taxon>
        <taxon>Ecdysozoa</taxon>
        <taxon>Arthropoda</taxon>
        <taxon>Chelicerata</taxon>
        <taxon>Arachnida</taxon>
        <taxon>Araneae</taxon>
        <taxon>Araneomorphae</taxon>
        <taxon>Entelegynae</taxon>
        <taxon>Araneoidea</taxon>
        <taxon>Araneidae</taxon>
        <taxon>Caerostris</taxon>
    </lineage>
</organism>
<evidence type="ECO:0000259" key="13">
    <source>
        <dbReference type="PROSITE" id="PS50104"/>
    </source>
</evidence>
<dbReference type="InterPro" id="IPR000157">
    <property type="entry name" value="TIR_dom"/>
</dbReference>
<dbReference type="PROSITE" id="PS51450">
    <property type="entry name" value="LRR"/>
    <property type="match status" value="5"/>
</dbReference>
<evidence type="ECO:0000256" key="5">
    <source>
        <dbReference type="ARBA" id="ARBA00022729"/>
    </source>
</evidence>
<comment type="similarity">
    <text evidence="2">Belongs to the Toll-like receptor family.</text>
</comment>
<accession>A0AAV4R9K9</accession>
<dbReference type="InterPro" id="IPR000372">
    <property type="entry name" value="LRRNT"/>
</dbReference>
<sequence>MARLLMWVMLIHFIKRSWQQDCKDFIERKSFDCGFSYDGSQPSLRCESMIPSDGPVDENFYFLQIYWKEEITNLHDNQSLFQTYLNSPFSSTSMFYKCESIWRNFIDSDPSVLSLHCLKRRNCLQHVSGLISKWRVKKVEIYNAKSSNIFKIINEFHFLQEIDLHDNLLLNLSDLNYGNINQARILSLRNNNLDDVPDGIFSKLIFLETLDLSHNRIELLTNHSLGNLFNLKTLNLSLNSISEISRNHFSGQPNLRFVYFINNNLQSIKEDTFVNNILLTSIDLSYNPLKILPGGLLHNLKNLELFACSSCNISEIPDGLFIDSLKLKTADFSYNSIENVSLKTFEKQALLEYINLQYNKLTALPDLRNKTYLIALHFYHNELLSLNTNLTIEAPSLKYLNVSENKIEHLSDNHVKNYRDLEDFDLSKNRITTVQLGITNNIVNIRNLILSHNFVRKFDIQWRTLRVLENLYMDFNEITHLELPPCIPSVKQTVTFTFQHNKISTLKMNSLLEDEKRIITDRMMAGCLFNGLSKNFVDISHNPLNCDCKLYPFYNYLKEKRRIKLDTFFNQANITCSEPPRLKNASLISLPEDAFSCSFSTDCPPPCTCGIRGKDNQTFVNCSETGLREIPQNAPVETTVLYFNKNYLEDINSLNNPCWEKLTEVHLDDNGLVDIPENWNIPENLQYLSVRSNKLKDLPEYLKNFIANRSDFELLFGGNDKNCSCSSKDLKRFLKENKDFVIDIDDIVCKIESNGTQSLLPLYTIPNSVLCAIPVILGFDPTVTVLSLSAGFIFLIMILLVYYKQKQLIMSFIYIYCDEIFPCCFNESDDDDDKEFDAFVAYSSCERDIVMEILHELEEKEPHFQLCIHERNWLPGRFISDNIVDSVQNSKRTIVILSNNFISSPWFRLELRAAIFQVSGDRKNKLIVIMADKSTTLDDIDTEIRHVISKRTYLVWGERWFWEKLRYVMPRKSCFESTEFDKIDNVDPMRRNSDIALIDTV</sequence>
<dbReference type="SUPFAM" id="SSF52058">
    <property type="entry name" value="L domain-like"/>
    <property type="match status" value="3"/>
</dbReference>
<dbReference type="GO" id="GO:0038023">
    <property type="term" value="F:signaling receptor activity"/>
    <property type="evidence" value="ECO:0007669"/>
    <property type="project" value="TreeGrafter"/>
</dbReference>
<comment type="subcellular location">
    <subcellularLocation>
        <location evidence="1">Membrane</location>
        <topology evidence="1">Single-pass type I membrane protein</topology>
    </subcellularLocation>
</comment>
<dbReference type="SUPFAM" id="SSF52200">
    <property type="entry name" value="Toll/Interleukin receptor TIR domain"/>
    <property type="match status" value="1"/>
</dbReference>
<evidence type="ECO:0000256" key="9">
    <source>
        <dbReference type="ARBA" id="ARBA00023170"/>
    </source>
</evidence>
<keyword evidence="9" id="KW-0675">Receptor</keyword>
<evidence type="ECO:0000256" key="6">
    <source>
        <dbReference type="ARBA" id="ARBA00022737"/>
    </source>
</evidence>
<dbReference type="EMBL" id="BPLQ01005721">
    <property type="protein sequence ID" value="GIY16788.1"/>
    <property type="molecule type" value="Genomic_DNA"/>
</dbReference>
<keyword evidence="8 11" id="KW-0472">Membrane</keyword>
<keyword evidence="5 12" id="KW-0732">Signal</keyword>